<dbReference type="SUPFAM" id="SSF49899">
    <property type="entry name" value="Concanavalin A-like lectins/glucanases"/>
    <property type="match status" value="1"/>
</dbReference>
<dbReference type="Pfam" id="PF00722">
    <property type="entry name" value="Glyco_hydro_16"/>
    <property type="match status" value="1"/>
</dbReference>
<dbReference type="GO" id="GO:0004553">
    <property type="term" value="F:hydrolase activity, hydrolyzing O-glycosyl compounds"/>
    <property type="evidence" value="ECO:0007669"/>
    <property type="project" value="InterPro"/>
</dbReference>
<feature type="region of interest" description="Disordered" evidence="2">
    <location>
        <begin position="1"/>
        <end position="32"/>
    </location>
</feature>
<evidence type="ECO:0000313" key="4">
    <source>
        <dbReference type="EMBL" id="ASI98674.1"/>
    </source>
</evidence>
<evidence type="ECO:0000256" key="1">
    <source>
        <dbReference type="ARBA" id="ARBA00006865"/>
    </source>
</evidence>
<feature type="domain" description="GH16" evidence="3">
    <location>
        <begin position="19"/>
        <end position="290"/>
    </location>
</feature>
<dbReference type="InterPro" id="IPR050546">
    <property type="entry name" value="Glycosyl_Hydrlase_16"/>
</dbReference>
<evidence type="ECO:0000256" key="2">
    <source>
        <dbReference type="SAM" id="MobiDB-lite"/>
    </source>
</evidence>
<dbReference type="AlphaFoldDB" id="A0A218P165"/>
<dbReference type="InterPro" id="IPR000757">
    <property type="entry name" value="Beta-glucanase-like"/>
</dbReference>
<evidence type="ECO:0000313" key="5">
    <source>
        <dbReference type="Proteomes" id="UP000197156"/>
    </source>
</evidence>
<accession>A0A218P165</accession>
<proteinExistence type="inferred from homology"/>
<evidence type="ECO:0000259" key="3">
    <source>
        <dbReference type="PROSITE" id="PS51762"/>
    </source>
</evidence>
<dbReference type="Proteomes" id="UP000197156">
    <property type="component" value="Chromosome"/>
</dbReference>
<protein>
    <submittedName>
        <fullName evidence="4">Hydrolase</fullName>
    </submittedName>
</protein>
<dbReference type="Gene3D" id="2.60.120.200">
    <property type="match status" value="1"/>
</dbReference>
<reference evidence="4 5" key="1">
    <citation type="submission" date="2016-03" db="EMBL/GenBank/DDBJ databases">
        <title>Complete genome sequence of Thermococcus celer.</title>
        <authorList>
            <person name="Oger P.M."/>
        </authorList>
    </citation>
    <scope>NUCLEOTIDE SEQUENCE [LARGE SCALE GENOMIC DNA]</scope>
    <source>
        <strain evidence="4 5">Vu 13</strain>
    </source>
</reference>
<comment type="similarity">
    <text evidence="1">Belongs to the glycosyl hydrolase 16 family.</text>
</comment>
<dbReference type="GO" id="GO:0005975">
    <property type="term" value="P:carbohydrate metabolic process"/>
    <property type="evidence" value="ECO:0007669"/>
    <property type="project" value="InterPro"/>
</dbReference>
<dbReference type="KEGG" id="tce:A3L02_03400"/>
<name>A0A218P165_THECE</name>
<dbReference type="CDD" id="cd08023">
    <property type="entry name" value="GH16_laminarinase_like"/>
    <property type="match status" value="1"/>
</dbReference>
<dbReference type="InterPro" id="IPR013320">
    <property type="entry name" value="ConA-like_dom_sf"/>
</dbReference>
<dbReference type="EMBL" id="CP014854">
    <property type="protein sequence ID" value="ASI98674.1"/>
    <property type="molecule type" value="Genomic_DNA"/>
</dbReference>
<dbReference type="PANTHER" id="PTHR10963:SF55">
    <property type="entry name" value="GLYCOSIDE HYDROLASE FAMILY 16 PROTEIN"/>
    <property type="match status" value="1"/>
</dbReference>
<gene>
    <name evidence="4" type="ORF">A3L02_03400</name>
</gene>
<dbReference type="PROSITE" id="PS51762">
    <property type="entry name" value="GH16_2"/>
    <property type="match status" value="1"/>
</dbReference>
<keyword evidence="4" id="KW-0378">Hydrolase</keyword>
<dbReference type="PANTHER" id="PTHR10963">
    <property type="entry name" value="GLYCOSYL HYDROLASE-RELATED"/>
    <property type="match status" value="1"/>
</dbReference>
<sequence>MEPSQTGTSITQTSSQVQNTTETTPVEEVPQVLHEGNRTWELIWHDEFNGNAVNEEYWTFEIGNGQAYGVPGWGNNELEYYTPNNTVIENGVLVIEARKEWVTDQYGTYMYTSSRMKTEGKVEFEPPVRIEARMKFPKGKGLWPAFWLLGANIGEVGWPQCGEIDIMEFLGHELKTVHGTIHGPGYSGSKGITKSYTLPEGVPDFTEDFHVFAIDWFPDRIEWYVDGHLYHVVTRKQVEDMGHEWVFDGPFYIILNLAVGGNWPGRPTATTKFPARMYVDYVRVYRLVEG</sequence>
<organism evidence="4 5">
    <name type="scientific">Thermococcus celer Vu 13 = JCM 8558</name>
    <dbReference type="NCBI Taxonomy" id="1293037"/>
    <lineage>
        <taxon>Archaea</taxon>
        <taxon>Methanobacteriati</taxon>
        <taxon>Methanobacteriota</taxon>
        <taxon>Thermococci</taxon>
        <taxon>Thermococcales</taxon>
        <taxon>Thermococcaceae</taxon>
        <taxon>Thermococcus</taxon>
    </lineage>
</organism>
<keyword evidence="5" id="KW-1185">Reference proteome</keyword>